<keyword evidence="8" id="KW-0472">Membrane</keyword>
<evidence type="ECO:0000256" key="9">
    <source>
        <dbReference type="ARBA" id="ARBA00023288"/>
    </source>
</evidence>
<dbReference type="GO" id="GO:0015031">
    <property type="term" value="P:protein transport"/>
    <property type="evidence" value="ECO:0007669"/>
    <property type="project" value="UniProtKB-KW"/>
</dbReference>
<keyword evidence="4" id="KW-1003">Cell membrane</keyword>
<comment type="subcellular location">
    <subcellularLocation>
        <location evidence="1">Cell membrane</location>
        <topology evidence="1">Lipid-anchor</topology>
        <orientation evidence="1">Cytoplasmic side</orientation>
    </subcellularLocation>
</comment>
<dbReference type="PANTHER" id="PTHR47980">
    <property type="entry name" value="LD44762P"/>
    <property type="match status" value="1"/>
</dbReference>
<dbReference type="PROSITE" id="PS51421">
    <property type="entry name" value="RAS"/>
    <property type="match status" value="1"/>
</dbReference>
<feature type="region of interest" description="Disordered" evidence="11">
    <location>
        <begin position="178"/>
        <end position="204"/>
    </location>
</feature>
<name>A0A7S3LSK1_9EUKA</name>
<gene>
    <name evidence="12" type="ORF">PBIL07802_LOCUS25082</name>
</gene>
<dbReference type="AlphaFoldDB" id="A0A7S3LSK1"/>
<dbReference type="InterPro" id="IPR027417">
    <property type="entry name" value="P-loop_NTPase"/>
</dbReference>
<evidence type="ECO:0000256" key="2">
    <source>
        <dbReference type="ARBA" id="ARBA00006270"/>
    </source>
</evidence>
<dbReference type="GO" id="GO:0005886">
    <property type="term" value="C:plasma membrane"/>
    <property type="evidence" value="ECO:0007669"/>
    <property type="project" value="UniProtKB-SubCell"/>
</dbReference>
<evidence type="ECO:0000256" key="5">
    <source>
        <dbReference type="ARBA" id="ARBA00022741"/>
    </source>
</evidence>
<dbReference type="InterPro" id="IPR005225">
    <property type="entry name" value="Small_GTP-bd"/>
</dbReference>
<keyword evidence="7" id="KW-0342">GTP-binding</keyword>
<keyword evidence="10" id="KW-0636">Prenylation</keyword>
<feature type="compositionally biased region" description="Polar residues" evidence="11">
    <location>
        <begin position="186"/>
        <end position="198"/>
    </location>
</feature>
<evidence type="ECO:0000256" key="7">
    <source>
        <dbReference type="ARBA" id="ARBA00023134"/>
    </source>
</evidence>
<dbReference type="InterPro" id="IPR001806">
    <property type="entry name" value="Small_GTPase"/>
</dbReference>
<keyword evidence="9" id="KW-0449">Lipoprotein</keyword>
<protein>
    <submittedName>
        <fullName evidence="12">Uncharacterized protein</fullName>
    </submittedName>
</protein>
<organism evidence="12">
    <name type="scientific">Palpitomonas bilix</name>
    <dbReference type="NCBI Taxonomy" id="652834"/>
    <lineage>
        <taxon>Eukaryota</taxon>
        <taxon>Eukaryota incertae sedis</taxon>
    </lineage>
</organism>
<comment type="similarity">
    <text evidence="2">Belongs to the small GTPase superfamily. Rab family.</text>
</comment>
<dbReference type="GO" id="GO:0005525">
    <property type="term" value="F:GTP binding"/>
    <property type="evidence" value="ECO:0007669"/>
    <property type="project" value="UniProtKB-KW"/>
</dbReference>
<dbReference type="SMART" id="SM00176">
    <property type="entry name" value="RAN"/>
    <property type="match status" value="1"/>
</dbReference>
<proteinExistence type="inferred from homology"/>
<dbReference type="Pfam" id="PF00071">
    <property type="entry name" value="Ras"/>
    <property type="match status" value="1"/>
</dbReference>
<dbReference type="Gene3D" id="3.40.50.300">
    <property type="entry name" value="P-loop containing nucleotide triphosphate hydrolases"/>
    <property type="match status" value="1"/>
</dbReference>
<dbReference type="PRINTS" id="PR00449">
    <property type="entry name" value="RASTRNSFRMNG"/>
</dbReference>
<dbReference type="FunFam" id="3.40.50.300:FF:000363">
    <property type="entry name" value="Secretion related GTPase srgA"/>
    <property type="match status" value="1"/>
</dbReference>
<dbReference type="SUPFAM" id="SSF52540">
    <property type="entry name" value="P-loop containing nucleoside triphosphate hydrolases"/>
    <property type="match status" value="1"/>
</dbReference>
<evidence type="ECO:0000256" key="6">
    <source>
        <dbReference type="ARBA" id="ARBA00022927"/>
    </source>
</evidence>
<dbReference type="InterPro" id="IPR050305">
    <property type="entry name" value="Small_GTPase_Rab"/>
</dbReference>
<dbReference type="SMART" id="SM00175">
    <property type="entry name" value="RAB"/>
    <property type="match status" value="1"/>
</dbReference>
<evidence type="ECO:0000256" key="1">
    <source>
        <dbReference type="ARBA" id="ARBA00004342"/>
    </source>
</evidence>
<dbReference type="PROSITE" id="PS51419">
    <property type="entry name" value="RAB"/>
    <property type="match status" value="1"/>
</dbReference>
<dbReference type="NCBIfam" id="TIGR00231">
    <property type="entry name" value="small_GTP"/>
    <property type="match status" value="1"/>
</dbReference>
<dbReference type="SMART" id="SM00173">
    <property type="entry name" value="RAS"/>
    <property type="match status" value="1"/>
</dbReference>
<evidence type="ECO:0000256" key="3">
    <source>
        <dbReference type="ARBA" id="ARBA00022448"/>
    </source>
</evidence>
<evidence type="ECO:0000256" key="8">
    <source>
        <dbReference type="ARBA" id="ARBA00023136"/>
    </source>
</evidence>
<evidence type="ECO:0000256" key="10">
    <source>
        <dbReference type="ARBA" id="ARBA00023289"/>
    </source>
</evidence>
<keyword evidence="6" id="KW-0653">Protein transport</keyword>
<evidence type="ECO:0000256" key="4">
    <source>
        <dbReference type="ARBA" id="ARBA00022475"/>
    </source>
</evidence>
<keyword evidence="5" id="KW-0547">Nucleotide-binding</keyword>
<dbReference type="EMBL" id="HBIB01038445">
    <property type="protein sequence ID" value="CAE0262787.1"/>
    <property type="molecule type" value="Transcribed_RNA"/>
</dbReference>
<accession>A0A7S3LSK1</accession>
<dbReference type="GO" id="GO:0003924">
    <property type="term" value="F:GTPase activity"/>
    <property type="evidence" value="ECO:0007669"/>
    <property type="project" value="InterPro"/>
</dbReference>
<evidence type="ECO:0000256" key="11">
    <source>
        <dbReference type="SAM" id="MobiDB-lite"/>
    </source>
</evidence>
<sequence>MDAKPYDHLIKMMLIGDSGVGKSSLLVRFADGTFDSSGTPTIGIDFKLRTIDIDGKKVRLQLLDTAGQERFRTITNAHYRNAMGVMIVYDVTKRESFESVNSWLQNVDKYSQGPVNKLLIGNKADLDEKREVSKEEGQKLAAEIQMNFYETSAKTHDNVEDAFIEIAREIMKRMGYDSGKADTSKTVKLSEGGSSAQKPNKKCC</sequence>
<keyword evidence="3" id="KW-0813">Transport</keyword>
<dbReference type="PROSITE" id="PS51420">
    <property type="entry name" value="RHO"/>
    <property type="match status" value="1"/>
</dbReference>
<reference evidence="12" key="1">
    <citation type="submission" date="2021-01" db="EMBL/GenBank/DDBJ databases">
        <authorList>
            <person name="Corre E."/>
            <person name="Pelletier E."/>
            <person name="Niang G."/>
            <person name="Scheremetjew M."/>
            <person name="Finn R."/>
            <person name="Kale V."/>
            <person name="Holt S."/>
            <person name="Cochrane G."/>
            <person name="Meng A."/>
            <person name="Brown T."/>
            <person name="Cohen L."/>
        </authorList>
    </citation>
    <scope>NUCLEOTIDE SEQUENCE</scope>
    <source>
        <strain evidence="12">NIES-2562</strain>
    </source>
</reference>
<dbReference type="SMART" id="SM00174">
    <property type="entry name" value="RHO"/>
    <property type="match status" value="1"/>
</dbReference>
<evidence type="ECO:0000313" key="12">
    <source>
        <dbReference type="EMBL" id="CAE0262787.1"/>
    </source>
</evidence>